<dbReference type="InterPro" id="IPR008927">
    <property type="entry name" value="6-PGluconate_DH-like_C_sf"/>
</dbReference>
<name>A0A6I6GLM7_9BACT</name>
<dbReference type="InterPro" id="IPR037108">
    <property type="entry name" value="TM1727-like_C_sf"/>
</dbReference>
<dbReference type="Pfam" id="PF03807">
    <property type="entry name" value="F420_oxidored"/>
    <property type="match status" value="1"/>
</dbReference>
<proteinExistence type="predicted"/>
<evidence type="ECO:0000313" key="3">
    <source>
        <dbReference type="EMBL" id="QGW27832.1"/>
    </source>
</evidence>
<feature type="domain" description="Pyrroline-5-carboxylate reductase catalytic N-terminal" evidence="1">
    <location>
        <begin position="48"/>
        <end position="130"/>
    </location>
</feature>
<dbReference type="PANTHER" id="PTHR40459">
    <property type="entry name" value="CONSERVED HYPOTHETICAL ALANINE AND LEUCINE RICH PROTEIN"/>
    <property type="match status" value="1"/>
</dbReference>
<dbReference type="Proteomes" id="UP000426027">
    <property type="component" value="Chromosome"/>
</dbReference>
<dbReference type="EMBL" id="CP046566">
    <property type="protein sequence ID" value="QGW27832.1"/>
    <property type="molecule type" value="Genomic_DNA"/>
</dbReference>
<dbReference type="AlphaFoldDB" id="A0A6I6GLM7"/>
<dbReference type="SUPFAM" id="SSF48179">
    <property type="entry name" value="6-phosphogluconate dehydrogenase C-terminal domain-like"/>
    <property type="match status" value="1"/>
</dbReference>
<feature type="domain" description="DUF2520" evidence="2">
    <location>
        <begin position="173"/>
        <end position="293"/>
    </location>
</feature>
<organism evidence="3 4">
    <name type="scientific">Phnomibacter ginsenosidimutans</name>
    <dbReference type="NCBI Taxonomy" id="2676868"/>
    <lineage>
        <taxon>Bacteria</taxon>
        <taxon>Pseudomonadati</taxon>
        <taxon>Bacteroidota</taxon>
        <taxon>Chitinophagia</taxon>
        <taxon>Chitinophagales</taxon>
        <taxon>Chitinophagaceae</taxon>
        <taxon>Phnomibacter</taxon>
    </lineage>
</organism>
<dbReference type="InterPro" id="IPR036291">
    <property type="entry name" value="NAD(P)-bd_dom_sf"/>
</dbReference>
<dbReference type="PANTHER" id="PTHR40459:SF1">
    <property type="entry name" value="CONSERVED HYPOTHETICAL ALANINE AND LEUCINE RICH PROTEIN"/>
    <property type="match status" value="1"/>
</dbReference>
<evidence type="ECO:0000259" key="1">
    <source>
        <dbReference type="Pfam" id="PF03807"/>
    </source>
</evidence>
<protein>
    <submittedName>
        <fullName evidence="3">DUF2520 domain-containing protein</fullName>
    </submittedName>
</protein>
<gene>
    <name evidence="3" type="ORF">GLV81_06740</name>
</gene>
<evidence type="ECO:0000259" key="2">
    <source>
        <dbReference type="Pfam" id="PF10728"/>
    </source>
</evidence>
<dbReference type="KEGG" id="fls:GLV81_06740"/>
<dbReference type="Gene3D" id="3.40.50.720">
    <property type="entry name" value="NAD(P)-binding Rossmann-like Domain"/>
    <property type="match status" value="1"/>
</dbReference>
<reference evidence="3 4" key="1">
    <citation type="submission" date="2019-11" db="EMBL/GenBank/DDBJ databases">
        <authorList>
            <person name="Im W.T."/>
        </authorList>
    </citation>
    <scope>NUCLEOTIDE SEQUENCE [LARGE SCALE GENOMIC DNA]</scope>
    <source>
        <strain evidence="3 4">SB-02</strain>
    </source>
</reference>
<sequence length="302" mass="33272">MHQVELGLVIFHHQFLRCRHPTLCCHIPLKLCAKKQYSELLYFEMMEIVLIGTGNVAAVLAGMLQQAGHQLVQVLGRNAAAVKQLADKYGAEGSTDFSAIRQHVPLYIIAVSDTAIPEVLAQLPKLKGLLVHTAGSVSMQVLATVSPNYGILYPLQSLRKEAPPTAPVPLLTDAATPDDLALLDDIARSLSPITGHANDVQRQWLHMAAIFANNFTNLMYGQAYNICAAQQVPFELLQPLMQETVNRLTNNDPKQWQTGPAARNDSGTIAKHLALLQTQDANMAAMYQFLSQQVSHWMQHKP</sequence>
<dbReference type="SUPFAM" id="SSF51735">
    <property type="entry name" value="NAD(P)-binding Rossmann-fold domains"/>
    <property type="match status" value="1"/>
</dbReference>
<evidence type="ECO:0000313" key="4">
    <source>
        <dbReference type="Proteomes" id="UP000426027"/>
    </source>
</evidence>
<dbReference type="InterPro" id="IPR018931">
    <property type="entry name" value="DUF2520"/>
</dbReference>
<accession>A0A6I6GLM7</accession>
<dbReference type="Pfam" id="PF10728">
    <property type="entry name" value="DUF2520"/>
    <property type="match status" value="1"/>
</dbReference>
<dbReference type="InterPro" id="IPR028939">
    <property type="entry name" value="P5C_Rdtase_cat_N"/>
</dbReference>
<dbReference type="Gene3D" id="1.10.1040.20">
    <property type="entry name" value="ProC-like, C-terminal domain"/>
    <property type="match status" value="1"/>
</dbReference>
<keyword evidence="4" id="KW-1185">Reference proteome</keyword>